<organism evidence="2">
    <name type="scientific">marine metagenome</name>
    <dbReference type="NCBI Taxonomy" id="408172"/>
    <lineage>
        <taxon>unclassified sequences</taxon>
        <taxon>metagenomes</taxon>
        <taxon>ecological metagenomes</taxon>
    </lineage>
</organism>
<dbReference type="EMBL" id="UINC01156673">
    <property type="protein sequence ID" value="SVD53227.1"/>
    <property type="molecule type" value="Genomic_DNA"/>
</dbReference>
<sequence length="113" mass="12985">AVRDRAHGQDLGRAGRCHLRHRPPRATQHLHPRPHLGLHLRRRDRPAQPGHNRHGPDLLRGRLPPCRLDLSPHPRGGDGDLRGSRPLRRGDLQAPAWQRHRLLRARALRHHGL</sequence>
<feature type="non-terminal residue" evidence="2">
    <location>
        <position position="1"/>
    </location>
</feature>
<feature type="compositionally biased region" description="Basic residues" evidence="1">
    <location>
        <begin position="15"/>
        <end position="44"/>
    </location>
</feature>
<feature type="non-terminal residue" evidence="2">
    <location>
        <position position="113"/>
    </location>
</feature>
<proteinExistence type="predicted"/>
<name>A0A382W375_9ZZZZ</name>
<evidence type="ECO:0000313" key="2">
    <source>
        <dbReference type="EMBL" id="SVD53227.1"/>
    </source>
</evidence>
<evidence type="ECO:0000256" key="1">
    <source>
        <dbReference type="SAM" id="MobiDB-lite"/>
    </source>
</evidence>
<reference evidence="2" key="1">
    <citation type="submission" date="2018-05" db="EMBL/GenBank/DDBJ databases">
        <authorList>
            <person name="Lanie J.A."/>
            <person name="Ng W.-L."/>
            <person name="Kazmierczak K.M."/>
            <person name="Andrzejewski T.M."/>
            <person name="Davidsen T.M."/>
            <person name="Wayne K.J."/>
            <person name="Tettelin H."/>
            <person name="Glass J.I."/>
            <person name="Rusch D."/>
            <person name="Podicherti R."/>
            <person name="Tsui H.-C.T."/>
            <person name="Winkler M.E."/>
        </authorList>
    </citation>
    <scope>NUCLEOTIDE SEQUENCE</scope>
</reference>
<dbReference type="AlphaFoldDB" id="A0A382W375"/>
<accession>A0A382W375</accession>
<protein>
    <submittedName>
        <fullName evidence="2">Uncharacterized protein</fullName>
    </submittedName>
</protein>
<feature type="region of interest" description="Disordered" evidence="1">
    <location>
        <begin position="1"/>
        <end position="99"/>
    </location>
</feature>
<feature type="compositionally biased region" description="Basic and acidic residues" evidence="1">
    <location>
        <begin position="1"/>
        <end position="10"/>
    </location>
</feature>
<feature type="compositionally biased region" description="Basic and acidic residues" evidence="1">
    <location>
        <begin position="70"/>
        <end position="91"/>
    </location>
</feature>
<gene>
    <name evidence="2" type="ORF">METZ01_LOCUS406081</name>
</gene>